<feature type="region of interest" description="Disordered" evidence="1">
    <location>
        <begin position="1"/>
        <end position="46"/>
    </location>
</feature>
<dbReference type="Gene3D" id="3.30.530.20">
    <property type="match status" value="1"/>
</dbReference>
<dbReference type="CDD" id="cd07812">
    <property type="entry name" value="SRPBCC"/>
    <property type="match status" value="1"/>
</dbReference>
<gene>
    <name evidence="2" type="ORF">SAMN05216174_1251</name>
</gene>
<dbReference type="InterPro" id="IPR019587">
    <property type="entry name" value="Polyketide_cyclase/dehydratase"/>
</dbReference>
<dbReference type="AlphaFoldDB" id="A0A1G6Z1I8"/>
<dbReference type="OrthoDB" id="3779334at2"/>
<dbReference type="SUPFAM" id="SSF55961">
    <property type="entry name" value="Bet v1-like"/>
    <property type="match status" value="1"/>
</dbReference>
<dbReference type="InterPro" id="IPR023393">
    <property type="entry name" value="START-like_dom_sf"/>
</dbReference>
<name>A0A1G6Z1I8_9PSEU</name>
<accession>A0A1G6Z1I8</accession>
<dbReference type="EMBL" id="FMZZ01000025">
    <property type="protein sequence ID" value="SDD96392.1"/>
    <property type="molecule type" value="Genomic_DNA"/>
</dbReference>
<proteinExistence type="predicted"/>
<organism evidence="2 3">
    <name type="scientific">Actinokineospora iranica</name>
    <dbReference type="NCBI Taxonomy" id="1271860"/>
    <lineage>
        <taxon>Bacteria</taxon>
        <taxon>Bacillati</taxon>
        <taxon>Actinomycetota</taxon>
        <taxon>Actinomycetes</taxon>
        <taxon>Pseudonocardiales</taxon>
        <taxon>Pseudonocardiaceae</taxon>
        <taxon>Actinokineospora</taxon>
    </lineage>
</organism>
<evidence type="ECO:0000313" key="3">
    <source>
        <dbReference type="Proteomes" id="UP000199501"/>
    </source>
</evidence>
<reference evidence="3" key="1">
    <citation type="submission" date="2016-10" db="EMBL/GenBank/DDBJ databases">
        <authorList>
            <person name="Varghese N."/>
            <person name="Submissions S."/>
        </authorList>
    </citation>
    <scope>NUCLEOTIDE SEQUENCE [LARGE SCALE GENOMIC DNA]</scope>
    <source>
        <strain evidence="3">IBRC-M 10403</strain>
    </source>
</reference>
<evidence type="ECO:0000313" key="2">
    <source>
        <dbReference type="EMBL" id="SDD96392.1"/>
    </source>
</evidence>
<dbReference type="Proteomes" id="UP000199501">
    <property type="component" value="Unassembled WGS sequence"/>
</dbReference>
<feature type="compositionally biased region" description="Basic and acidic residues" evidence="1">
    <location>
        <begin position="23"/>
        <end position="38"/>
    </location>
</feature>
<protein>
    <submittedName>
        <fullName evidence="2">Polyketide cyclase / dehydrase and lipid transport</fullName>
    </submittedName>
</protein>
<evidence type="ECO:0000256" key="1">
    <source>
        <dbReference type="SAM" id="MobiDB-lite"/>
    </source>
</evidence>
<dbReference type="STRING" id="1271860.SAMN05216174_1251"/>
<feature type="compositionally biased region" description="Gly residues" evidence="1">
    <location>
        <begin position="1"/>
        <end position="22"/>
    </location>
</feature>
<keyword evidence="3" id="KW-1185">Reference proteome</keyword>
<sequence length="225" mass="23187">MGGGADVGRGGAGGGSEAVGGSGDRRGAAGVGRGDDRQGVGGRGAGIAGRGVECEAHVDAGVRRVWELVTDIELSVRFSEELRRVRWLGGASSPALGARFEGYNHNPMLGDWRTVSHVVDLSAPHTFAWAVVDPDGRFGDTAPDPTAPAATWRFTLTPDGDGTLVRYAVRFGSARSGLTLAVERFPDRAEAIVAGRLDALRASMARTLDGIKAIAEGPTVVAGPA</sequence>
<dbReference type="Pfam" id="PF10604">
    <property type="entry name" value="Polyketide_cyc2"/>
    <property type="match status" value="1"/>
</dbReference>